<protein>
    <submittedName>
        <fullName evidence="1">Uncharacterized protein</fullName>
    </submittedName>
</protein>
<proteinExistence type="predicted"/>
<dbReference type="Proteomes" id="UP001218638">
    <property type="component" value="Chromosome"/>
</dbReference>
<dbReference type="AlphaFoldDB" id="A0AAF0A1X5"/>
<accession>A0AAF0A1X5</accession>
<dbReference type="KEGG" id="slom:PXH66_01140"/>
<dbReference type="EMBL" id="CP119075">
    <property type="protein sequence ID" value="WED65452.1"/>
    <property type="molecule type" value="Genomic_DNA"/>
</dbReference>
<dbReference type="RefSeq" id="WP_330929401.1">
    <property type="nucleotide sequence ID" value="NZ_CP119075.1"/>
</dbReference>
<organism evidence="1 2">
    <name type="scientific">Synoicihabitans lomoniglobus</name>
    <dbReference type="NCBI Taxonomy" id="2909285"/>
    <lineage>
        <taxon>Bacteria</taxon>
        <taxon>Pseudomonadati</taxon>
        <taxon>Verrucomicrobiota</taxon>
        <taxon>Opitutia</taxon>
        <taxon>Opitutales</taxon>
        <taxon>Opitutaceae</taxon>
        <taxon>Synoicihabitans</taxon>
    </lineage>
</organism>
<gene>
    <name evidence="1" type="ORF">PXH66_01140</name>
</gene>
<reference evidence="1" key="1">
    <citation type="submission" date="2023-03" db="EMBL/GenBank/DDBJ databases">
        <title>Lomoglobus Profundus gen. nov., sp. nov., a novel member of the phylum Verrucomicrobia, isolated from deep-marine sediment of South China Sea.</title>
        <authorList>
            <person name="Ahmad T."/>
            <person name="Ishaq S.E."/>
            <person name="Wang F."/>
        </authorList>
    </citation>
    <scope>NUCLEOTIDE SEQUENCE</scope>
    <source>
        <strain evidence="1">LMO-M01</strain>
    </source>
</reference>
<keyword evidence="2" id="KW-1185">Reference proteome</keyword>
<evidence type="ECO:0000313" key="1">
    <source>
        <dbReference type="EMBL" id="WED65452.1"/>
    </source>
</evidence>
<sequence length="137" mass="15345">MEVTMATFVMAFGLSTSIYTMVRGFKTLDVARNITLSSQVLQSEMERLRLMDWADIASLTGTSTVDLSSVFSDDAALAARFTLNRTVSDVAGKVGEMKEIILQVTWTAVDGRSLSRQFRTYYAKDGLYDYYYTLARS</sequence>
<name>A0AAF0A1X5_9BACT</name>
<evidence type="ECO:0000313" key="2">
    <source>
        <dbReference type="Proteomes" id="UP001218638"/>
    </source>
</evidence>